<dbReference type="AlphaFoldDB" id="M5X1Q6"/>
<sequence>MKDYLGAKFQKPKHQRKLKGNLEKVRKWKGVFHSQCLLCRFMLLHIFACFCWLGNFTLCTTLCFVY</sequence>
<organism evidence="1 2">
    <name type="scientific">Prunus persica</name>
    <name type="common">Peach</name>
    <name type="synonym">Amygdalus persica</name>
    <dbReference type="NCBI Taxonomy" id="3760"/>
    <lineage>
        <taxon>Eukaryota</taxon>
        <taxon>Viridiplantae</taxon>
        <taxon>Streptophyta</taxon>
        <taxon>Embryophyta</taxon>
        <taxon>Tracheophyta</taxon>
        <taxon>Spermatophyta</taxon>
        <taxon>Magnoliopsida</taxon>
        <taxon>eudicotyledons</taxon>
        <taxon>Gunneridae</taxon>
        <taxon>Pentapetalae</taxon>
        <taxon>rosids</taxon>
        <taxon>fabids</taxon>
        <taxon>Rosales</taxon>
        <taxon>Rosaceae</taxon>
        <taxon>Amygdaloideae</taxon>
        <taxon>Amygdaleae</taxon>
        <taxon>Prunus</taxon>
    </lineage>
</organism>
<accession>M5X1Q6</accession>
<evidence type="ECO:0000313" key="2">
    <source>
        <dbReference type="Proteomes" id="UP000006882"/>
    </source>
</evidence>
<keyword evidence="2" id="KW-1185">Reference proteome</keyword>
<reference evidence="1 2" key="1">
    <citation type="journal article" date="2013" name="Nat. Genet.">
        <title>The high-quality draft genome of peach (Prunus persica) identifies unique patterns of genetic diversity, domestication and genome evolution.</title>
        <authorList>
            <consortium name="International Peach Genome Initiative"/>
            <person name="Verde I."/>
            <person name="Abbott A.G."/>
            <person name="Scalabrin S."/>
            <person name="Jung S."/>
            <person name="Shu S."/>
            <person name="Marroni F."/>
            <person name="Zhebentyayeva T."/>
            <person name="Dettori M.T."/>
            <person name="Grimwood J."/>
            <person name="Cattonaro F."/>
            <person name="Zuccolo A."/>
            <person name="Rossini L."/>
            <person name="Jenkins J."/>
            <person name="Vendramin E."/>
            <person name="Meisel L.A."/>
            <person name="Decroocq V."/>
            <person name="Sosinski B."/>
            <person name="Prochnik S."/>
            <person name="Mitros T."/>
            <person name="Policriti A."/>
            <person name="Cipriani G."/>
            <person name="Dondini L."/>
            <person name="Ficklin S."/>
            <person name="Goodstein D.M."/>
            <person name="Xuan P."/>
            <person name="Del Fabbro C."/>
            <person name="Aramini V."/>
            <person name="Copetti D."/>
            <person name="Gonzalez S."/>
            <person name="Horner D.S."/>
            <person name="Falchi R."/>
            <person name="Lucas S."/>
            <person name="Mica E."/>
            <person name="Maldonado J."/>
            <person name="Lazzari B."/>
            <person name="Bielenberg D."/>
            <person name="Pirona R."/>
            <person name="Miculan M."/>
            <person name="Barakat A."/>
            <person name="Testolin R."/>
            <person name="Stella A."/>
            <person name="Tartarini S."/>
            <person name="Tonutti P."/>
            <person name="Arus P."/>
            <person name="Orellana A."/>
            <person name="Wells C."/>
            <person name="Main D."/>
            <person name="Vizzotto G."/>
            <person name="Silva H."/>
            <person name="Salamini F."/>
            <person name="Schmutz J."/>
            <person name="Morgante M."/>
            <person name="Rokhsar D.S."/>
        </authorList>
    </citation>
    <scope>NUCLEOTIDE SEQUENCE [LARGE SCALE GENOMIC DNA]</scope>
    <source>
        <strain evidence="2">cv. Nemared</strain>
    </source>
</reference>
<protein>
    <submittedName>
        <fullName evidence="1">Uncharacterized protein</fullName>
    </submittedName>
</protein>
<proteinExistence type="predicted"/>
<dbReference type="HOGENOM" id="CLU_2835997_0_0_1"/>
<dbReference type="EMBL" id="CM007652">
    <property type="protein sequence ID" value="ONI23734.1"/>
    <property type="molecule type" value="Genomic_DNA"/>
</dbReference>
<evidence type="ECO:0000313" key="1">
    <source>
        <dbReference type="EMBL" id="ONI23734.1"/>
    </source>
</evidence>
<dbReference type="Gramene" id="ONI23734">
    <property type="protein sequence ID" value="ONI23734"/>
    <property type="gene ID" value="PRUPE_2G204800"/>
</dbReference>
<name>M5X1Q6_PRUPE</name>
<gene>
    <name evidence="1" type="ORF">PRUPE_2G204800</name>
</gene>
<dbReference type="Proteomes" id="UP000006882">
    <property type="component" value="Chromosome G2"/>
</dbReference>